<keyword evidence="1" id="KW-0175">Coiled coil</keyword>
<feature type="coiled-coil region" evidence="1">
    <location>
        <begin position="51"/>
        <end position="78"/>
    </location>
</feature>
<dbReference type="Gene3D" id="3.30.420.310">
    <property type="entry name" value="2-keto-3-deoxy-galactonokinase, C-terminal domain"/>
    <property type="match status" value="1"/>
</dbReference>
<keyword evidence="2" id="KW-0808">Transferase</keyword>
<dbReference type="OrthoDB" id="256574at2"/>
<dbReference type="GO" id="GO:0034194">
    <property type="term" value="P:D-galactonate catabolic process"/>
    <property type="evidence" value="ECO:0007669"/>
    <property type="project" value="InterPro"/>
</dbReference>
<accession>A0A1H7TG32</accession>
<dbReference type="Proteomes" id="UP000198916">
    <property type="component" value="Unassembled WGS sequence"/>
</dbReference>
<dbReference type="Gene3D" id="3.30.420.300">
    <property type="entry name" value="2-keto-3-deoxy-galactonokinase, substrate binding domain"/>
    <property type="match status" value="1"/>
</dbReference>
<proteinExistence type="predicted"/>
<organism evidence="2 3">
    <name type="scientific">Parapedobacter koreensis</name>
    <dbReference type="NCBI Taxonomy" id="332977"/>
    <lineage>
        <taxon>Bacteria</taxon>
        <taxon>Pseudomonadati</taxon>
        <taxon>Bacteroidota</taxon>
        <taxon>Sphingobacteriia</taxon>
        <taxon>Sphingobacteriales</taxon>
        <taxon>Sphingobacteriaceae</taxon>
        <taxon>Parapedobacter</taxon>
    </lineage>
</organism>
<dbReference type="RefSeq" id="WP_090608579.1">
    <property type="nucleotide sequence ID" value="NZ_FNZR01000011.1"/>
</dbReference>
<dbReference type="GO" id="GO:0008671">
    <property type="term" value="F:2-dehydro-3-deoxygalactonokinase activity"/>
    <property type="evidence" value="ECO:0007669"/>
    <property type="project" value="InterPro"/>
</dbReference>
<dbReference type="AlphaFoldDB" id="A0A1H7TG32"/>
<gene>
    <name evidence="2" type="ORF">SAMN05421740_11136</name>
</gene>
<evidence type="ECO:0000313" key="2">
    <source>
        <dbReference type="EMBL" id="SEL83525.1"/>
    </source>
</evidence>
<name>A0A1H7TG32_9SPHI</name>
<keyword evidence="3" id="KW-1185">Reference proteome</keyword>
<evidence type="ECO:0000256" key="1">
    <source>
        <dbReference type="SAM" id="Coils"/>
    </source>
</evidence>
<sequence>MERFLSCDWGTSRFRLRLIQATDLHVLASVTHDKGIAETFRLWKEQRGKSIRREEFYANALRDAVDELEQKSGALLNDVPIVISGMASSTIGLMELPYKTLPFQLDGSDLYAEALYTETLNNRLILVSGVRTDRDVMRGEETKVVGCAPLLEHTEKEQLLILPGTHPKHVWIKGNQATAFETYMTGEFFDLLSVQSMLSDSVEAGADFQDPANQACFCEGVDASQTSDLLHAAFMVRTNQLLKQIPKTRNFYYLSGVLIGAELRGICANTPVYLVGAPKHSHLYERALNELGVPIVKIIDADTALISGQRLIFSALRT</sequence>
<dbReference type="STRING" id="332977.SAMN05421740_11136"/>
<evidence type="ECO:0000313" key="3">
    <source>
        <dbReference type="Proteomes" id="UP000198916"/>
    </source>
</evidence>
<dbReference type="Pfam" id="PF05035">
    <property type="entry name" value="DGOK"/>
    <property type="match status" value="1"/>
</dbReference>
<dbReference type="EMBL" id="FNZR01000011">
    <property type="protein sequence ID" value="SEL83525.1"/>
    <property type="molecule type" value="Genomic_DNA"/>
</dbReference>
<dbReference type="InterPro" id="IPR042258">
    <property type="entry name" value="DGOK_N"/>
</dbReference>
<reference evidence="3" key="1">
    <citation type="submission" date="2016-10" db="EMBL/GenBank/DDBJ databases">
        <authorList>
            <person name="Varghese N."/>
            <person name="Submissions S."/>
        </authorList>
    </citation>
    <scope>NUCLEOTIDE SEQUENCE [LARGE SCALE GENOMIC DNA]</scope>
    <source>
        <strain evidence="3">Jip14</strain>
    </source>
</reference>
<keyword evidence="2" id="KW-0418">Kinase</keyword>
<dbReference type="InterPro" id="IPR042257">
    <property type="entry name" value="DGOK_C"/>
</dbReference>
<dbReference type="InterPro" id="IPR007729">
    <property type="entry name" value="DGOK"/>
</dbReference>
<protein>
    <submittedName>
        <fullName evidence="2">2-dehydro-3-deoxygalactonokinase</fullName>
    </submittedName>
</protein>